<feature type="non-terminal residue" evidence="1">
    <location>
        <position position="1"/>
    </location>
</feature>
<dbReference type="Proteomes" id="UP000054097">
    <property type="component" value="Unassembled WGS sequence"/>
</dbReference>
<proteinExistence type="predicted"/>
<accession>A0A0C3AWG2</accession>
<protein>
    <submittedName>
        <fullName evidence="1">Uncharacterized protein</fullName>
    </submittedName>
</protein>
<reference evidence="1 2" key="1">
    <citation type="submission" date="2014-04" db="EMBL/GenBank/DDBJ databases">
        <authorList>
            <consortium name="DOE Joint Genome Institute"/>
            <person name="Kuo A."/>
            <person name="Zuccaro A."/>
            <person name="Kohler A."/>
            <person name="Nagy L.G."/>
            <person name="Floudas D."/>
            <person name="Copeland A."/>
            <person name="Barry K.W."/>
            <person name="Cichocki N."/>
            <person name="Veneault-Fourrey C."/>
            <person name="LaButti K."/>
            <person name="Lindquist E.A."/>
            <person name="Lipzen A."/>
            <person name="Lundell T."/>
            <person name="Morin E."/>
            <person name="Murat C."/>
            <person name="Sun H."/>
            <person name="Tunlid A."/>
            <person name="Henrissat B."/>
            <person name="Grigoriev I.V."/>
            <person name="Hibbett D.S."/>
            <person name="Martin F."/>
            <person name="Nordberg H.P."/>
            <person name="Cantor M.N."/>
            <person name="Hua S.X."/>
        </authorList>
    </citation>
    <scope>NUCLEOTIDE SEQUENCE [LARGE SCALE GENOMIC DNA]</scope>
    <source>
        <strain evidence="1 2">MAFF 305830</strain>
    </source>
</reference>
<dbReference type="AlphaFoldDB" id="A0A0C3AWG2"/>
<keyword evidence="2" id="KW-1185">Reference proteome</keyword>
<dbReference type="EMBL" id="KN824325">
    <property type="protein sequence ID" value="KIM24324.1"/>
    <property type="molecule type" value="Genomic_DNA"/>
</dbReference>
<name>A0A0C3AWG2_SERVB</name>
<dbReference type="HOGENOM" id="CLU_2729357_0_0_1"/>
<organism evidence="1 2">
    <name type="scientific">Serendipita vermifera MAFF 305830</name>
    <dbReference type="NCBI Taxonomy" id="933852"/>
    <lineage>
        <taxon>Eukaryota</taxon>
        <taxon>Fungi</taxon>
        <taxon>Dikarya</taxon>
        <taxon>Basidiomycota</taxon>
        <taxon>Agaricomycotina</taxon>
        <taxon>Agaricomycetes</taxon>
        <taxon>Sebacinales</taxon>
        <taxon>Serendipitaceae</taxon>
        <taxon>Serendipita</taxon>
    </lineage>
</organism>
<reference evidence="2" key="2">
    <citation type="submission" date="2015-01" db="EMBL/GenBank/DDBJ databases">
        <title>Evolutionary Origins and Diversification of the Mycorrhizal Mutualists.</title>
        <authorList>
            <consortium name="DOE Joint Genome Institute"/>
            <consortium name="Mycorrhizal Genomics Consortium"/>
            <person name="Kohler A."/>
            <person name="Kuo A."/>
            <person name="Nagy L.G."/>
            <person name="Floudas D."/>
            <person name="Copeland A."/>
            <person name="Barry K.W."/>
            <person name="Cichocki N."/>
            <person name="Veneault-Fourrey C."/>
            <person name="LaButti K."/>
            <person name="Lindquist E.A."/>
            <person name="Lipzen A."/>
            <person name="Lundell T."/>
            <person name="Morin E."/>
            <person name="Murat C."/>
            <person name="Riley R."/>
            <person name="Ohm R."/>
            <person name="Sun H."/>
            <person name="Tunlid A."/>
            <person name="Henrissat B."/>
            <person name="Grigoriev I.V."/>
            <person name="Hibbett D.S."/>
            <person name="Martin F."/>
        </authorList>
    </citation>
    <scope>NUCLEOTIDE SEQUENCE [LARGE SCALE GENOMIC DNA]</scope>
    <source>
        <strain evidence="2">MAFF 305830</strain>
    </source>
</reference>
<gene>
    <name evidence="1" type="ORF">M408DRAFT_331839</name>
</gene>
<evidence type="ECO:0000313" key="2">
    <source>
        <dbReference type="Proteomes" id="UP000054097"/>
    </source>
</evidence>
<evidence type="ECO:0000313" key="1">
    <source>
        <dbReference type="EMBL" id="KIM24324.1"/>
    </source>
</evidence>
<sequence>IFLLNSSLPPTLASTNLQSKSTIPIESTLPHPPSCLRRLLSAYTQLFDSSYSPAILVCTVTSYALFCRFESM</sequence>